<dbReference type="SUPFAM" id="SSF53850">
    <property type="entry name" value="Periplasmic binding protein-like II"/>
    <property type="match status" value="1"/>
</dbReference>
<dbReference type="PANTHER" id="PTHR35936">
    <property type="entry name" value="MEMBRANE-BOUND LYTIC MUREIN TRANSGLYCOSYLASE F"/>
    <property type="match status" value="1"/>
</dbReference>
<evidence type="ECO:0000259" key="3">
    <source>
        <dbReference type="SMART" id="SM00062"/>
    </source>
</evidence>
<protein>
    <recommendedName>
        <fullName evidence="3">Solute-binding protein family 3/N-terminal domain-containing protein</fullName>
    </recommendedName>
</protein>
<dbReference type="Gene3D" id="3.40.190.10">
    <property type="entry name" value="Periplasmic binding protein-like II"/>
    <property type="match status" value="2"/>
</dbReference>
<dbReference type="AlphaFoldDB" id="A0A344UEC4"/>
<feature type="chain" id="PRO_5016938583" description="Solute-binding protein family 3/N-terminal domain-containing protein" evidence="2">
    <location>
        <begin position="19"/>
        <end position="258"/>
    </location>
</feature>
<dbReference type="EMBL" id="CP029554">
    <property type="protein sequence ID" value="AXE33622.1"/>
    <property type="molecule type" value="Genomic_DNA"/>
</dbReference>
<evidence type="ECO:0000256" key="2">
    <source>
        <dbReference type="SAM" id="SignalP"/>
    </source>
</evidence>
<feature type="domain" description="Solute-binding protein family 3/N-terminal" evidence="3">
    <location>
        <begin position="24"/>
        <end position="251"/>
    </location>
</feature>
<reference evidence="4 5" key="1">
    <citation type="submission" date="2018-05" db="EMBL/GenBank/DDBJ databases">
        <title>Genome sequencing, assembly and analysis of the novel insecticidal bacterium, Chromobacterium phragmitis.</title>
        <authorList>
            <person name="Sparks M.E."/>
            <person name="Blackburn M.B."/>
            <person name="Gundersen-Rindal D.E."/>
        </authorList>
    </citation>
    <scope>NUCLEOTIDE SEQUENCE [LARGE SCALE GENOMIC DNA]</scope>
    <source>
        <strain evidence="4">IIBBL 274-1</strain>
    </source>
</reference>
<dbReference type="SMART" id="SM00062">
    <property type="entry name" value="PBPb"/>
    <property type="match status" value="1"/>
</dbReference>
<evidence type="ECO:0000313" key="4">
    <source>
        <dbReference type="EMBL" id="AXE33622.1"/>
    </source>
</evidence>
<dbReference type="RefSeq" id="WP_114072647.1">
    <property type="nucleotide sequence ID" value="NZ_CP029554.1"/>
</dbReference>
<evidence type="ECO:0000313" key="5">
    <source>
        <dbReference type="Proteomes" id="UP000252038"/>
    </source>
</evidence>
<evidence type="ECO:0000256" key="1">
    <source>
        <dbReference type="ARBA" id="ARBA00022729"/>
    </source>
</evidence>
<proteinExistence type="predicted"/>
<keyword evidence="1 2" id="KW-0732">Signal</keyword>
<feature type="signal peptide" evidence="2">
    <location>
        <begin position="1"/>
        <end position="18"/>
    </location>
</feature>
<accession>A0A344UEC4</accession>
<sequence>MPRIGCWLLGAAIGMAGAACLAAALQLGTDEWAPYETVNEQQAPGFSVEVIRRVFDLMGQPVEIRQYPWARAQSMAYSGQNDGLFSAFRNAEREAHCYYPDEPLAQDRWLLFVRRDNLNRLAYHSLADLKGRLVGVVRGAAVSPDFWAAVRRDNDYEEAVDDDANFCKLLAGRVDYVVASQANGAQERFRIPGGEQIAALPGAVLKEDALYLIFSRRTVSPKTVATFSRTLRQFKQSGEYRAIFQRYFPGMGDGVGGK</sequence>
<dbReference type="PROSITE" id="PS51257">
    <property type="entry name" value="PROKAR_LIPOPROTEIN"/>
    <property type="match status" value="1"/>
</dbReference>
<dbReference type="PANTHER" id="PTHR35936:SF35">
    <property type="entry name" value="L-CYSTINE-BINDING PROTEIN TCYJ"/>
    <property type="match status" value="1"/>
</dbReference>
<name>A0A344UEC4_9NEIS</name>
<dbReference type="Proteomes" id="UP000252038">
    <property type="component" value="Chromosome"/>
</dbReference>
<organism evidence="4 5">
    <name type="scientific">Chromobacterium phragmitis</name>
    <dbReference type="NCBI Taxonomy" id="2202141"/>
    <lineage>
        <taxon>Bacteria</taxon>
        <taxon>Pseudomonadati</taxon>
        <taxon>Pseudomonadota</taxon>
        <taxon>Betaproteobacteria</taxon>
        <taxon>Neisseriales</taxon>
        <taxon>Chromobacteriaceae</taxon>
        <taxon>Chromobacterium</taxon>
    </lineage>
</organism>
<dbReference type="KEGG" id="chrb:DK843_04370"/>
<gene>
    <name evidence="4" type="ORF">DK843_04370</name>
</gene>
<dbReference type="Pfam" id="PF00497">
    <property type="entry name" value="SBP_bac_3"/>
    <property type="match status" value="1"/>
</dbReference>
<dbReference type="InterPro" id="IPR001638">
    <property type="entry name" value="Solute-binding_3/MltF_N"/>
</dbReference>